<accession>A0A8R1Z1S9</accession>
<sequence length="129" mass="14660">MSLTLLTFRAIACVLVVLCLVEISDIVRVLIGETLTRSSCLRFVGAFYASFSFAQSVIYRISCKSVAMPSTKKNFGSRISMKLGTENLKTLKKVWWFFAVVCSSFIFSGWCIYRSWMSEEDRPVKITLQ</sequence>
<accession>A0A2A6C4J3</accession>
<evidence type="ECO:0000313" key="2">
    <source>
        <dbReference type="Proteomes" id="UP000005239"/>
    </source>
</evidence>
<organism evidence="1 2">
    <name type="scientific">Pristionchus pacificus</name>
    <name type="common">Parasitic nematode worm</name>
    <dbReference type="NCBI Taxonomy" id="54126"/>
    <lineage>
        <taxon>Eukaryota</taxon>
        <taxon>Metazoa</taxon>
        <taxon>Ecdysozoa</taxon>
        <taxon>Nematoda</taxon>
        <taxon>Chromadorea</taxon>
        <taxon>Rhabditida</taxon>
        <taxon>Rhabditina</taxon>
        <taxon>Diplogasteromorpha</taxon>
        <taxon>Diplogasteroidea</taxon>
        <taxon>Neodiplogasteridae</taxon>
        <taxon>Pristionchus</taxon>
    </lineage>
</organism>
<reference evidence="1" key="2">
    <citation type="submission" date="2022-06" db="UniProtKB">
        <authorList>
            <consortium name="EnsemblMetazoa"/>
        </authorList>
    </citation>
    <scope>IDENTIFICATION</scope>
    <source>
        <strain evidence="1">PS312</strain>
    </source>
</reference>
<gene>
    <name evidence="1" type="primary">WBGene00279094</name>
</gene>
<dbReference type="EnsemblMetazoa" id="PPA40725.1">
    <property type="protein sequence ID" value="PPA40725.1"/>
    <property type="gene ID" value="WBGene00279094"/>
</dbReference>
<reference evidence="2" key="1">
    <citation type="journal article" date="2008" name="Nat. Genet.">
        <title>The Pristionchus pacificus genome provides a unique perspective on nematode lifestyle and parasitism.</title>
        <authorList>
            <person name="Dieterich C."/>
            <person name="Clifton S.W."/>
            <person name="Schuster L.N."/>
            <person name="Chinwalla A."/>
            <person name="Delehaunty K."/>
            <person name="Dinkelacker I."/>
            <person name="Fulton L."/>
            <person name="Fulton R."/>
            <person name="Godfrey J."/>
            <person name="Minx P."/>
            <person name="Mitreva M."/>
            <person name="Roeseler W."/>
            <person name="Tian H."/>
            <person name="Witte H."/>
            <person name="Yang S.P."/>
            <person name="Wilson R.K."/>
            <person name="Sommer R.J."/>
        </authorList>
    </citation>
    <scope>NUCLEOTIDE SEQUENCE [LARGE SCALE GENOMIC DNA]</scope>
    <source>
        <strain evidence="2">PS312</strain>
    </source>
</reference>
<proteinExistence type="predicted"/>
<keyword evidence="2" id="KW-1185">Reference proteome</keyword>
<evidence type="ECO:0000313" key="1">
    <source>
        <dbReference type="EnsemblMetazoa" id="PPA40725.1"/>
    </source>
</evidence>
<dbReference type="AlphaFoldDB" id="A0A2A6C4J3"/>
<name>A0A2A6C4J3_PRIPA</name>
<dbReference type="Proteomes" id="UP000005239">
    <property type="component" value="Unassembled WGS sequence"/>
</dbReference>
<protein>
    <submittedName>
        <fullName evidence="1">Uncharacterized protein</fullName>
    </submittedName>
</protein>